<reference evidence="6" key="1">
    <citation type="journal article" date="2019" name="Int. J. Syst. Evol. Microbiol.">
        <title>The Global Catalogue of Microorganisms (GCM) 10K type strain sequencing project: providing services to taxonomists for standard genome sequencing and annotation.</title>
        <authorList>
            <consortium name="The Broad Institute Genomics Platform"/>
            <consortium name="The Broad Institute Genome Sequencing Center for Infectious Disease"/>
            <person name="Wu L."/>
            <person name="Ma J."/>
        </authorList>
    </citation>
    <scope>NUCLEOTIDE SEQUENCE [LARGE SCALE GENOMIC DNA]</scope>
    <source>
        <strain evidence="6">KCTC 52640</strain>
    </source>
</reference>
<dbReference type="GO" id="GO:0016787">
    <property type="term" value="F:hydrolase activity"/>
    <property type="evidence" value="ECO:0007669"/>
    <property type="project" value="UniProtKB-KW"/>
</dbReference>
<keyword evidence="3 5" id="KW-0378">Hydrolase</keyword>
<evidence type="ECO:0000256" key="1">
    <source>
        <dbReference type="ARBA" id="ARBA00010884"/>
    </source>
</evidence>
<dbReference type="PANTHER" id="PTHR10794:SF94">
    <property type="entry name" value="ESTERASE YHET-RELATED"/>
    <property type="match status" value="1"/>
</dbReference>
<dbReference type="InterPro" id="IPR012020">
    <property type="entry name" value="ABHD4"/>
</dbReference>
<dbReference type="PANTHER" id="PTHR10794">
    <property type="entry name" value="ABHYDROLASE DOMAIN-CONTAINING PROTEIN"/>
    <property type="match status" value="1"/>
</dbReference>
<gene>
    <name evidence="5" type="ORF">ACFOSU_05670</name>
</gene>
<dbReference type="NCBIfam" id="NF008218">
    <property type="entry name" value="PRK10985.1"/>
    <property type="match status" value="1"/>
</dbReference>
<name>A0ABV7ENF0_9GAMM</name>
<keyword evidence="2" id="KW-0719">Serine esterase</keyword>
<evidence type="ECO:0000256" key="3">
    <source>
        <dbReference type="ARBA" id="ARBA00022801"/>
    </source>
</evidence>
<dbReference type="Gene3D" id="3.40.50.1820">
    <property type="entry name" value="alpha/beta hydrolase"/>
    <property type="match status" value="1"/>
</dbReference>
<dbReference type="PROSITE" id="PS01133">
    <property type="entry name" value="UPF0017"/>
    <property type="match status" value="1"/>
</dbReference>
<sequence>MLTRSDFNPAFWLRNAHAQTVFASKLRPSPPLEIERERLELDDGDFLDLSWLPERGLADDAPVVIVLHGLNGSLESKYARGLLRQADARDARGVLLHFRGAAEPNRLPRSYHSGETGDLDTVVQHVRQRFPRASLAAVGYSLGGNVLLKYLGEQGRHAPLACAVAVSSPYDLKCCAEAIQHGLSRVYQAHMINGLREAYEHKFSVMEAPYPRPDFKTLRDFPSFDNAVTAPLNGFKDADDYYARSSSRPFLKHIRTPTLILHAEDDPFMTPAIIPTQADLSSAIRFELSSHGGHVGFVAAGRFGEPVYWLERRIPAFLQQHMPDFERCSQGDTTQEAG</sequence>
<proteinExistence type="inferred from homology"/>
<comment type="similarity">
    <text evidence="1">Belongs to the AB hydrolase superfamily. AB hydrolase 4 family.</text>
</comment>
<organism evidence="5 6">
    <name type="scientific">Salinisphaera aquimarina</name>
    <dbReference type="NCBI Taxonomy" id="2094031"/>
    <lineage>
        <taxon>Bacteria</taxon>
        <taxon>Pseudomonadati</taxon>
        <taxon>Pseudomonadota</taxon>
        <taxon>Gammaproteobacteria</taxon>
        <taxon>Salinisphaerales</taxon>
        <taxon>Salinisphaeraceae</taxon>
        <taxon>Salinisphaera</taxon>
    </lineage>
</organism>
<evidence type="ECO:0000313" key="5">
    <source>
        <dbReference type="EMBL" id="MFC3103378.1"/>
    </source>
</evidence>
<accession>A0ABV7ENF0</accession>
<dbReference type="InterPro" id="IPR000073">
    <property type="entry name" value="AB_hydrolase_1"/>
</dbReference>
<evidence type="ECO:0000259" key="4">
    <source>
        <dbReference type="Pfam" id="PF00561"/>
    </source>
</evidence>
<dbReference type="InterPro" id="IPR050960">
    <property type="entry name" value="AB_hydrolase_4_sf"/>
</dbReference>
<dbReference type="PIRSF" id="PIRSF005211">
    <property type="entry name" value="Ab_hydro_YheT"/>
    <property type="match status" value="1"/>
</dbReference>
<dbReference type="InterPro" id="IPR000952">
    <property type="entry name" value="AB_hydrolase_4_CS"/>
</dbReference>
<dbReference type="RefSeq" id="WP_380687348.1">
    <property type="nucleotide sequence ID" value="NZ_JBHRSS010000003.1"/>
</dbReference>
<dbReference type="Pfam" id="PF00561">
    <property type="entry name" value="Abhydrolase_1"/>
    <property type="match status" value="1"/>
</dbReference>
<evidence type="ECO:0000313" key="6">
    <source>
        <dbReference type="Proteomes" id="UP001595462"/>
    </source>
</evidence>
<keyword evidence="6" id="KW-1185">Reference proteome</keyword>
<feature type="domain" description="AB hydrolase-1" evidence="4">
    <location>
        <begin position="62"/>
        <end position="297"/>
    </location>
</feature>
<comment type="caution">
    <text evidence="5">The sequence shown here is derived from an EMBL/GenBank/DDBJ whole genome shotgun (WGS) entry which is preliminary data.</text>
</comment>
<dbReference type="InterPro" id="IPR029058">
    <property type="entry name" value="AB_hydrolase_fold"/>
</dbReference>
<dbReference type="Proteomes" id="UP001595462">
    <property type="component" value="Unassembled WGS sequence"/>
</dbReference>
<protein>
    <submittedName>
        <fullName evidence="5">Hydrolase</fullName>
    </submittedName>
</protein>
<dbReference type="SUPFAM" id="SSF53474">
    <property type="entry name" value="alpha/beta-Hydrolases"/>
    <property type="match status" value="1"/>
</dbReference>
<dbReference type="EMBL" id="JBHRSS010000003">
    <property type="protein sequence ID" value="MFC3103378.1"/>
    <property type="molecule type" value="Genomic_DNA"/>
</dbReference>
<evidence type="ECO:0000256" key="2">
    <source>
        <dbReference type="ARBA" id="ARBA00022487"/>
    </source>
</evidence>